<dbReference type="InterPro" id="IPR000182">
    <property type="entry name" value="GNAT_dom"/>
</dbReference>
<evidence type="ECO:0000259" key="2">
    <source>
        <dbReference type="PROSITE" id="PS51186"/>
    </source>
</evidence>
<feature type="region of interest" description="Disordered" evidence="1">
    <location>
        <begin position="174"/>
        <end position="203"/>
    </location>
</feature>
<dbReference type="Pfam" id="PF13508">
    <property type="entry name" value="Acetyltransf_7"/>
    <property type="match status" value="1"/>
</dbReference>
<proteinExistence type="predicted"/>
<dbReference type="SUPFAM" id="SSF55729">
    <property type="entry name" value="Acyl-CoA N-acyltransferases (Nat)"/>
    <property type="match status" value="1"/>
</dbReference>
<feature type="domain" description="N-acetyltransferase" evidence="2">
    <location>
        <begin position="4"/>
        <end position="173"/>
    </location>
</feature>
<dbReference type="Proteomes" id="UP000248889">
    <property type="component" value="Unassembled WGS sequence"/>
</dbReference>
<evidence type="ECO:0000313" key="4">
    <source>
        <dbReference type="Proteomes" id="UP000248889"/>
    </source>
</evidence>
<protein>
    <submittedName>
        <fullName evidence="3">GNAT family N-acetyltransferase</fullName>
    </submittedName>
</protein>
<accession>A0A2X0JUA4</accession>
<dbReference type="OrthoDB" id="3692150at2"/>
<comment type="caution">
    <text evidence="3">The sequence shown here is derived from an EMBL/GenBank/DDBJ whole genome shotgun (WGS) entry which is preliminary data.</text>
</comment>
<dbReference type="GO" id="GO:0016747">
    <property type="term" value="F:acyltransferase activity, transferring groups other than amino-acyl groups"/>
    <property type="evidence" value="ECO:0007669"/>
    <property type="project" value="InterPro"/>
</dbReference>
<organism evidence="3 4">
    <name type="scientific">Streptacidiphilus pinicola</name>
    <dbReference type="NCBI Taxonomy" id="2219663"/>
    <lineage>
        <taxon>Bacteria</taxon>
        <taxon>Bacillati</taxon>
        <taxon>Actinomycetota</taxon>
        <taxon>Actinomycetes</taxon>
        <taxon>Kitasatosporales</taxon>
        <taxon>Streptomycetaceae</taxon>
        <taxon>Streptacidiphilus</taxon>
    </lineage>
</organism>
<name>A0A2X0JUA4_9ACTN</name>
<dbReference type="InterPro" id="IPR016181">
    <property type="entry name" value="Acyl_CoA_acyltransferase"/>
</dbReference>
<sequence length="203" mass="21700">MDQVRIEPIDLAAYAAAALDVQAVAFGLGPEEVALRLQIVQRHAELPGVHAVGALRGGMLVGFGYGMPNDRSHWWSTVIEPYLAANGYGAWLDDAFSVTELHVHPRYQGLGFGRALITALCAASPLPHSILSAVDRETPARALYRSLGYQDLARRVMFPNTVLPYAVMGAPLPLPTRPSPRPNGARPGDGAPRAVPRGPGEPP</sequence>
<keyword evidence="3" id="KW-0808">Transferase</keyword>
<reference evidence="3 4" key="1">
    <citation type="submission" date="2018-06" db="EMBL/GenBank/DDBJ databases">
        <title>Streptacidiphilus pinicola sp. nov., isolated from pine grove soil.</title>
        <authorList>
            <person name="Roh S.G."/>
            <person name="Park S."/>
            <person name="Kim M.-K."/>
            <person name="Yun B.-R."/>
            <person name="Park J."/>
            <person name="Kim M.J."/>
            <person name="Kim Y.S."/>
            <person name="Kim S.B."/>
        </authorList>
    </citation>
    <scope>NUCLEOTIDE SEQUENCE [LARGE SCALE GENOMIC DNA]</scope>
    <source>
        <strain evidence="3 4">MMS16-CNU450</strain>
    </source>
</reference>
<keyword evidence="4" id="KW-1185">Reference proteome</keyword>
<dbReference type="EMBL" id="QKYN01000230">
    <property type="protein sequence ID" value="RAG80455.1"/>
    <property type="molecule type" value="Genomic_DNA"/>
</dbReference>
<dbReference type="PROSITE" id="PS51186">
    <property type="entry name" value="GNAT"/>
    <property type="match status" value="1"/>
</dbReference>
<evidence type="ECO:0000313" key="3">
    <source>
        <dbReference type="EMBL" id="RAG80455.1"/>
    </source>
</evidence>
<evidence type="ECO:0000256" key="1">
    <source>
        <dbReference type="SAM" id="MobiDB-lite"/>
    </source>
</evidence>
<gene>
    <name evidence="3" type="ORF">DN069_38095</name>
</gene>
<dbReference type="AlphaFoldDB" id="A0A2X0JUA4"/>
<dbReference type="Gene3D" id="3.40.630.30">
    <property type="match status" value="1"/>
</dbReference>
<dbReference type="RefSeq" id="WP_111507826.1">
    <property type="nucleotide sequence ID" value="NZ_QKYN01000230.1"/>
</dbReference>
<dbReference type="CDD" id="cd04301">
    <property type="entry name" value="NAT_SF"/>
    <property type="match status" value="1"/>
</dbReference>